<comment type="caution">
    <text evidence="2">The sequence shown here is derived from an EMBL/GenBank/DDBJ whole genome shotgun (WGS) entry which is preliminary data.</text>
</comment>
<dbReference type="EMBL" id="SWKV01000026">
    <property type="protein sequence ID" value="KAF3040323.1"/>
    <property type="molecule type" value="Genomic_DNA"/>
</dbReference>
<dbReference type="AlphaFoldDB" id="A0A9P4WST7"/>
<reference evidence="2" key="1">
    <citation type="submission" date="2019-04" db="EMBL/GenBank/DDBJ databases">
        <title>Sequencing of skin fungus with MAO and IRED activity.</title>
        <authorList>
            <person name="Marsaioli A.J."/>
            <person name="Bonatto J.M.C."/>
            <person name="Reis Junior O."/>
        </authorList>
    </citation>
    <scope>NUCLEOTIDE SEQUENCE</scope>
    <source>
        <strain evidence="2">28M1</strain>
    </source>
</reference>
<dbReference type="OrthoDB" id="4764735at2759"/>
<keyword evidence="3" id="KW-1185">Reference proteome</keyword>
<gene>
    <name evidence="2" type="ORF">E8E12_008384</name>
</gene>
<organism evidence="2 3">
    <name type="scientific">Didymella heteroderae</name>
    <dbReference type="NCBI Taxonomy" id="1769908"/>
    <lineage>
        <taxon>Eukaryota</taxon>
        <taxon>Fungi</taxon>
        <taxon>Dikarya</taxon>
        <taxon>Ascomycota</taxon>
        <taxon>Pezizomycotina</taxon>
        <taxon>Dothideomycetes</taxon>
        <taxon>Pleosporomycetidae</taxon>
        <taxon>Pleosporales</taxon>
        <taxon>Pleosporineae</taxon>
        <taxon>Didymellaceae</taxon>
        <taxon>Didymella</taxon>
    </lineage>
</organism>
<proteinExistence type="predicted"/>
<evidence type="ECO:0000256" key="1">
    <source>
        <dbReference type="SAM" id="MobiDB-lite"/>
    </source>
</evidence>
<evidence type="ECO:0000313" key="3">
    <source>
        <dbReference type="Proteomes" id="UP000758155"/>
    </source>
</evidence>
<sequence length="300" mass="33664">MAPAWRIAQPYCVALAPQINSPEPLWYIGCKVMTGEDKLFYSQTYFETNYTDLVRWTKTLPNASSACFVTFGLNSYFACAAGSGSIWAGIPSAHDAWFVLWPNGDCSWKFNGHYKALDKILNEAAPRSVSYVAISPYNKNHYFVAFRDQSIKYDFTGAPPEWMKLMTEVFDAWRAERLKKPRQQYFPPPGVACPQAQPYQPPQPQQQAAYYYNNAIAEIPSVPAHAFPMSPPLTPSTPSTGYPSPAPQQAAPDNSFGYRPRPQWAIEMPVELPGDTTLATPAPVPVRTVSTEKKKRFKLF</sequence>
<feature type="region of interest" description="Disordered" evidence="1">
    <location>
        <begin position="227"/>
        <end position="260"/>
    </location>
</feature>
<name>A0A9P4WST7_9PLEO</name>
<protein>
    <submittedName>
        <fullName evidence="2">Uncharacterized protein</fullName>
    </submittedName>
</protein>
<evidence type="ECO:0000313" key="2">
    <source>
        <dbReference type="EMBL" id="KAF3040323.1"/>
    </source>
</evidence>
<accession>A0A9P4WST7</accession>
<dbReference type="Proteomes" id="UP000758155">
    <property type="component" value="Unassembled WGS sequence"/>
</dbReference>